<dbReference type="Gene3D" id="3.30.1490.130">
    <property type="entry name" value="D-aminoacylase. Domain 3"/>
    <property type="match status" value="1"/>
</dbReference>
<feature type="domain" description="Amidohydrolase 3" evidence="1">
    <location>
        <begin position="254"/>
        <end position="481"/>
    </location>
</feature>
<protein>
    <submittedName>
        <fullName evidence="2">D-glutamate deacylase</fullName>
        <ecNumber evidence="2">3.5.1.82</ecNumber>
    </submittedName>
</protein>
<dbReference type="InterPro" id="IPR023100">
    <property type="entry name" value="D-aminoacylase_insert_dom_sf"/>
</dbReference>
<dbReference type="SUPFAM" id="SSF51556">
    <property type="entry name" value="Metallo-dependent hydrolases"/>
    <property type="match status" value="1"/>
</dbReference>
<organism evidence="2 3">
    <name type="scientific">Pararhodobacter aggregans</name>
    <dbReference type="NCBI Taxonomy" id="404875"/>
    <lineage>
        <taxon>Bacteria</taxon>
        <taxon>Pseudomonadati</taxon>
        <taxon>Pseudomonadota</taxon>
        <taxon>Alphaproteobacteria</taxon>
        <taxon>Rhodobacterales</taxon>
        <taxon>Paracoccaceae</taxon>
        <taxon>Pararhodobacter</taxon>
    </lineage>
</organism>
<dbReference type="GO" id="GO:0004038">
    <property type="term" value="F:allantoinase activity"/>
    <property type="evidence" value="ECO:0007669"/>
    <property type="project" value="TreeGrafter"/>
</dbReference>
<dbReference type="GO" id="GO:0005737">
    <property type="term" value="C:cytoplasm"/>
    <property type="evidence" value="ECO:0007669"/>
    <property type="project" value="TreeGrafter"/>
</dbReference>
<keyword evidence="3" id="KW-1185">Reference proteome</keyword>
<feature type="domain" description="Amidohydrolase 3" evidence="1">
    <location>
        <begin position="48"/>
        <end position="250"/>
    </location>
</feature>
<accession>A0A2T7USR9</accession>
<dbReference type="GO" id="GO:0006145">
    <property type="term" value="P:purine nucleobase catabolic process"/>
    <property type="evidence" value="ECO:0007669"/>
    <property type="project" value="TreeGrafter"/>
</dbReference>
<dbReference type="NCBIfam" id="NF006560">
    <property type="entry name" value="PRK09061.1"/>
    <property type="match status" value="1"/>
</dbReference>
<dbReference type="InterPro" id="IPR032466">
    <property type="entry name" value="Metal_Hydrolase"/>
</dbReference>
<dbReference type="Proteomes" id="UP000244810">
    <property type="component" value="Unassembled WGS sequence"/>
</dbReference>
<evidence type="ECO:0000313" key="3">
    <source>
        <dbReference type="Proteomes" id="UP000244810"/>
    </source>
</evidence>
<dbReference type="GO" id="GO:0047421">
    <property type="term" value="F:N-acyl-D-glutamate deacylase activity"/>
    <property type="evidence" value="ECO:0007669"/>
    <property type="project" value="UniProtKB-EC"/>
</dbReference>
<dbReference type="InterPro" id="IPR013108">
    <property type="entry name" value="Amidohydro_3"/>
</dbReference>
<comment type="caution">
    <text evidence="2">The sequence shown here is derived from an EMBL/GenBank/DDBJ whole genome shotgun (WGS) entry which is preliminary data.</text>
</comment>
<evidence type="ECO:0000313" key="2">
    <source>
        <dbReference type="EMBL" id="PVE47702.1"/>
    </source>
</evidence>
<dbReference type="Gene3D" id="3.20.20.140">
    <property type="entry name" value="Metal-dependent hydrolases"/>
    <property type="match status" value="1"/>
</dbReference>
<dbReference type="PANTHER" id="PTHR43668">
    <property type="entry name" value="ALLANTOINASE"/>
    <property type="match status" value="1"/>
</dbReference>
<reference evidence="2 3" key="1">
    <citation type="journal article" date="2011" name="Syst. Appl. Microbiol.">
        <title>Defluviimonas denitrificans gen. nov., sp. nov., and Pararhodobacter aggregans gen. nov., sp. nov., non-phototrophic Rhodobacteraceae from the biofilter of a marine aquaculture.</title>
        <authorList>
            <person name="Foesel B.U."/>
            <person name="Drake H.L."/>
            <person name="Schramm A."/>
        </authorList>
    </citation>
    <scope>NUCLEOTIDE SEQUENCE [LARGE SCALE GENOMIC DNA]</scope>
    <source>
        <strain evidence="2 3">D1-19</strain>
    </source>
</reference>
<dbReference type="EMBL" id="QDDR01000004">
    <property type="protein sequence ID" value="PVE47702.1"/>
    <property type="molecule type" value="Genomic_DNA"/>
</dbReference>
<dbReference type="EC" id="3.5.1.82" evidence="2"/>
<dbReference type="InterPro" id="IPR050138">
    <property type="entry name" value="DHOase/Allantoinase_Hydrolase"/>
</dbReference>
<dbReference type="SUPFAM" id="SSF51338">
    <property type="entry name" value="Composite domain of metallo-dependent hydrolases"/>
    <property type="match status" value="1"/>
</dbReference>
<sequence length="504" mass="53256">MVSAAAFDCVIRGGRVIDPETGLDRITDVGLRGGQIAAIGDALAPGEEEIDATGLIVAPGFVDIHAHGQSLAADRMQAFDGVTTALELEVGALPVAGWYAAQADRRRLCNYGTSAAWLFARQEAMIGLPPDATVSSMIGMGQGANDRRWSVDAASDAQAERIVARLRAAMDEGAIGIGIPNGYAPGAGIKELTLVCDLAAEAGSVTFTHIANASNIDPASSVDSYVQIIGLAGATGAHMHVCHLNSTSLLDIERAVQVLQRAQAQGLPITVEAYPYGTGSTVVSAGFLQQPDFTGRTGSPYDRVELLRTGERFADAEAVREAAERDSGDIILWHFLDTENDAGHQRLLDVSVLYPGGAIASDALPWVMPDGSLYEGEAWPLPEKAVSHPRSSGTFTRFIGDYVRERGKIDLMEALAKCTLIPTRVIEGAAPAMRRKGRIQPGCDADLVVFDLAGLRDRATFRAMNRPAEGMRHVIVNGTAVIRDGALIESAAPGRAILGRGLPQ</sequence>
<dbReference type="InterPro" id="IPR011059">
    <property type="entry name" value="Metal-dep_hydrolase_composite"/>
</dbReference>
<keyword evidence="2" id="KW-0378">Hydrolase</keyword>
<dbReference type="AlphaFoldDB" id="A0A2T7USR9"/>
<evidence type="ECO:0000259" key="1">
    <source>
        <dbReference type="Pfam" id="PF07969"/>
    </source>
</evidence>
<dbReference type="OrthoDB" id="9815027at2"/>
<gene>
    <name evidence="2" type="ORF">DDE23_09670</name>
</gene>
<name>A0A2T7USR9_9RHOB</name>
<dbReference type="Gene3D" id="2.30.40.10">
    <property type="entry name" value="Urease, subunit C, domain 1"/>
    <property type="match status" value="1"/>
</dbReference>
<dbReference type="Pfam" id="PF07969">
    <property type="entry name" value="Amidohydro_3"/>
    <property type="match status" value="2"/>
</dbReference>
<dbReference type="PANTHER" id="PTHR43668:SF2">
    <property type="entry name" value="ALLANTOINASE"/>
    <property type="match status" value="1"/>
</dbReference>
<proteinExistence type="predicted"/>